<dbReference type="Gramene" id="KQL29924">
    <property type="protein sequence ID" value="KQL29924"/>
    <property type="gene ID" value="SETIT_019759mg"/>
</dbReference>
<reference evidence="1" key="2">
    <citation type="submission" date="2018-08" db="UniProtKB">
        <authorList>
            <consortium name="EnsemblPlants"/>
        </authorList>
    </citation>
    <scope>IDENTIFICATION</scope>
    <source>
        <strain evidence="1">Yugu1</strain>
    </source>
</reference>
<reference evidence="2" key="1">
    <citation type="journal article" date="2012" name="Nat. Biotechnol.">
        <title>Reference genome sequence of the model plant Setaria.</title>
        <authorList>
            <person name="Bennetzen J.L."/>
            <person name="Schmutz J."/>
            <person name="Wang H."/>
            <person name="Percifield R."/>
            <person name="Hawkins J."/>
            <person name="Pontaroli A.C."/>
            <person name="Estep M."/>
            <person name="Feng L."/>
            <person name="Vaughn J.N."/>
            <person name="Grimwood J."/>
            <person name="Jenkins J."/>
            <person name="Barry K."/>
            <person name="Lindquist E."/>
            <person name="Hellsten U."/>
            <person name="Deshpande S."/>
            <person name="Wang X."/>
            <person name="Wu X."/>
            <person name="Mitros T."/>
            <person name="Triplett J."/>
            <person name="Yang X."/>
            <person name="Ye C.Y."/>
            <person name="Mauro-Herrera M."/>
            <person name="Wang L."/>
            <person name="Li P."/>
            <person name="Sharma M."/>
            <person name="Sharma R."/>
            <person name="Ronald P.C."/>
            <person name="Panaud O."/>
            <person name="Kellogg E.A."/>
            <person name="Brutnell T.P."/>
            <person name="Doust A.N."/>
            <person name="Tuskan G.A."/>
            <person name="Rokhsar D."/>
            <person name="Devos K.M."/>
        </authorList>
    </citation>
    <scope>NUCLEOTIDE SEQUENCE [LARGE SCALE GENOMIC DNA]</scope>
    <source>
        <strain evidence="2">cv. Yugu1</strain>
    </source>
</reference>
<dbReference type="AlphaFoldDB" id="K3YZP9"/>
<protein>
    <submittedName>
        <fullName evidence="1">Uncharacterized protein</fullName>
    </submittedName>
</protein>
<dbReference type="HOGENOM" id="CLU_1629884_0_0_1"/>
<organism evidence="1 2">
    <name type="scientific">Setaria italica</name>
    <name type="common">Foxtail millet</name>
    <name type="synonym">Panicum italicum</name>
    <dbReference type="NCBI Taxonomy" id="4555"/>
    <lineage>
        <taxon>Eukaryota</taxon>
        <taxon>Viridiplantae</taxon>
        <taxon>Streptophyta</taxon>
        <taxon>Embryophyta</taxon>
        <taxon>Tracheophyta</taxon>
        <taxon>Spermatophyta</taxon>
        <taxon>Magnoliopsida</taxon>
        <taxon>Liliopsida</taxon>
        <taxon>Poales</taxon>
        <taxon>Poaceae</taxon>
        <taxon>PACMAD clade</taxon>
        <taxon>Panicoideae</taxon>
        <taxon>Panicodae</taxon>
        <taxon>Paniceae</taxon>
        <taxon>Cenchrinae</taxon>
        <taxon>Setaria</taxon>
    </lineage>
</organism>
<evidence type="ECO:0000313" key="2">
    <source>
        <dbReference type="Proteomes" id="UP000004995"/>
    </source>
</evidence>
<dbReference type="PANTHER" id="PTHR33018">
    <property type="entry name" value="OS10G0338966 PROTEIN-RELATED"/>
    <property type="match status" value="1"/>
</dbReference>
<dbReference type="EMBL" id="AGNK02000376">
    <property type="status" value="NOT_ANNOTATED_CDS"/>
    <property type="molecule type" value="Genomic_DNA"/>
</dbReference>
<accession>K3YZP9</accession>
<dbReference type="Proteomes" id="UP000004995">
    <property type="component" value="Unassembled WGS sequence"/>
</dbReference>
<proteinExistence type="predicted"/>
<dbReference type="PANTHER" id="PTHR33018:SF19">
    <property type="entry name" value="OS12G0558775 PROTEIN"/>
    <property type="match status" value="1"/>
</dbReference>
<sequence length="163" mass="18104">MSSTLPWGKAFLNDQASYRKRGHYKKNLEEKMREIAKQEFLEFLAIHGMSQTMADPTVSDGQRQAEPTMIGFVAPSSAGSITNVRYPVDDIQVDTPCKLVIPYGRKQNKFQEVATGMAVTGHVFPKAPPPEYAWVQVVTVLDESCETDIPTDEGIEVLGDVIK</sequence>
<dbReference type="EnsemblPlants" id="KQL29924">
    <property type="protein sequence ID" value="KQL29924"/>
    <property type="gene ID" value="SETIT_019759mg"/>
</dbReference>
<evidence type="ECO:0000313" key="1">
    <source>
        <dbReference type="EnsemblPlants" id="KQL29924"/>
    </source>
</evidence>
<dbReference type="InParanoid" id="K3YZP9"/>
<dbReference type="FunCoup" id="K3YZP9">
    <property type="interactions" value="525"/>
</dbReference>
<name>K3YZP9_SETIT</name>
<keyword evidence="2" id="KW-1185">Reference proteome</keyword>